<feature type="region of interest" description="Disordered" evidence="1">
    <location>
        <begin position="1"/>
        <end position="46"/>
    </location>
</feature>
<gene>
    <name evidence="2" type="ORF">B0H15DRAFT_577218</name>
</gene>
<dbReference type="Proteomes" id="UP001222325">
    <property type="component" value="Unassembled WGS sequence"/>
</dbReference>
<evidence type="ECO:0000313" key="3">
    <source>
        <dbReference type="Proteomes" id="UP001222325"/>
    </source>
</evidence>
<proteinExistence type="predicted"/>
<reference evidence="2" key="1">
    <citation type="submission" date="2023-03" db="EMBL/GenBank/DDBJ databases">
        <title>Massive genome expansion in bonnet fungi (Mycena s.s.) driven by repeated elements and novel gene families across ecological guilds.</title>
        <authorList>
            <consortium name="Lawrence Berkeley National Laboratory"/>
            <person name="Harder C.B."/>
            <person name="Miyauchi S."/>
            <person name="Viragh M."/>
            <person name="Kuo A."/>
            <person name="Thoen E."/>
            <person name="Andreopoulos B."/>
            <person name="Lu D."/>
            <person name="Skrede I."/>
            <person name="Drula E."/>
            <person name="Henrissat B."/>
            <person name="Morin E."/>
            <person name="Kohler A."/>
            <person name="Barry K."/>
            <person name="LaButti K."/>
            <person name="Morin E."/>
            <person name="Salamov A."/>
            <person name="Lipzen A."/>
            <person name="Mereny Z."/>
            <person name="Hegedus B."/>
            <person name="Baldrian P."/>
            <person name="Stursova M."/>
            <person name="Weitz H."/>
            <person name="Taylor A."/>
            <person name="Grigoriev I.V."/>
            <person name="Nagy L.G."/>
            <person name="Martin F."/>
            <person name="Kauserud H."/>
        </authorList>
    </citation>
    <scope>NUCLEOTIDE SEQUENCE</scope>
    <source>
        <strain evidence="2">CBHHK173m</strain>
    </source>
</reference>
<evidence type="ECO:0000256" key="1">
    <source>
        <dbReference type="SAM" id="MobiDB-lite"/>
    </source>
</evidence>
<dbReference type="EMBL" id="JARJCN010000078">
    <property type="protein sequence ID" value="KAJ7076750.1"/>
    <property type="molecule type" value="Genomic_DNA"/>
</dbReference>
<protein>
    <submittedName>
        <fullName evidence="2">Uncharacterized protein</fullName>
    </submittedName>
</protein>
<dbReference type="AlphaFoldDB" id="A0AAD6TSK9"/>
<organism evidence="2 3">
    <name type="scientific">Mycena belliarum</name>
    <dbReference type="NCBI Taxonomy" id="1033014"/>
    <lineage>
        <taxon>Eukaryota</taxon>
        <taxon>Fungi</taxon>
        <taxon>Dikarya</taxon>
        <taxon>Basidiomycota</taxon>
        <taxon>Agaricomycotina</taxon>
        <taxon>Agaricomycetes</taxon>
        <taxon>Agaricomycetidae</taxon>
        <taxon>Agaricales</taxon>
        <taxon>Marasmiineae</taxon>
        <taxon>Mycenaceae</taxon>
        <taxon>Mycena</taxon>
    </lineage>
</organism>
<keyword evidence="3" id="KW-1185">Reference proteome</keyword>
<comment type="caution">
    <text evidence="2">The sequence shown here is derived from an EMBL/GenBank/DDBJ whole genome shotgun (WGS) entry which is preliminary data.</text>
</comment>
<accession>A0AAD6TSK9</accession>
<sequence length="202" mass="22149">MQAVAHDGPSPSWTIGPPGDSSLLHPRSTRQAQAQGRACRYFNGKPEERALQRPRIRCGAQISEDTTREVSAVRASLSSVQPTSAPPAPFDPSSVSSIFRCSRSIRQQPPIWVTALLRRWPQIESLHLLRTPGVTLEGFRDSPSVDRCTRLRLASRLKQHRPFVAPASRQRLGTLGIASSAIAMPGSAAELQSFSFPHLKII</sequence>
<name>A0AAD6TSK9_9AGAR</name>
<evidence type="ECO:0000313" key="2">
    <source>
        <dbReference type="EMBL" id="KAJ7076750.1"/>
    </source>
</evidence>